<protein>
    <submittedName>
        <fullName evidence="4">SHSP domain-containing protein</fullName>
    </submittedName>
</protein>
<accession>A0A0N4Y5C3</accession>
<dbReference type="WBParaSite" id="NBR_0001117801-mRNA-1">
    <property type="protein sequence ID" value="NBR_0001117801-mRNA-1"/>
    <property type="gene ID" value="NBR_0001117801"/>
</dbReference>
<evidence type="ECO:0000313" key="2">
    <source>
        <dbReference type="EMBL" id="VDL74768.1"/>
    </source>
</evidence>
<organism evidence="4">
    <name type="scientific">Nippostrongylus brasiliensis</name>
    <name type="common">Rat hookworm</name>
    <dbReference type="NCBI Taxonomy" id="27835"/>
    <lineage>
        <taxon>Eukaryota</taxon>
        <taxon>Metazoa</taxon>
        <taxon>Ecdysozoa</taxon>
        <taxon>Nematoda</taxon>
        <taxon>Chromadorea</taxon>
        <taxon>Rhabditida</taxon>
        <taxon>Rhabditina</taxon>
        <taxon>Rhabditomorpha</taxon>
        <taxon>Strongyloidea</taxon>
        <taxon>Heligmosomidae</taxon>
        <taxon>Nippostrongylus</taxon>
    </lineage>
</organism>
<dbReference type="OrthoDB" id="1431247at2759"/>
<dbReference type="Proteomes" id="UP000271162">
    <property type="component" value="Unassembled WGS sequence"/>
</dbReference>
<dbReference type="EMBL" id="UYSL01020473">
    <property type="protein sequence ID" value="VDL74768.1"/>
    <property type="molecule type" value="Genomic_DNA"/>
</dbReference>
<proteinExistence type="predicted"/>
<feature type="domain" description="SHSP" evidence="1">
    <location>
        <begin position="2"/>
        <end position="48"/>
    </location>
</feature>
<evidence type="ECO:0000259" key="1">
    <source>
        <dbReference type="Pfam" id="PF00011"/>
    </source>
</evidence>
<dbReference type="InterPro" id="IPR008978">
    <property type="entry name" value="HSP20-like_chaperone"/>
</dbReference>
<reference evidence="2 3" key="2">
    <citation type="submission" date="2018-11" db="EMBL/GenBank/DDBJ databases">
        <authorList>
            <consortium name="Pathogen Informatics"/>
        </authorList>
    </citation>
    <scope>NUCLEOTIDE SEQUENCE [LARGE SCALE GENOMIC DNA]</scope>
</reference>
<evidence type="ECO:0000313" key="3">
    <source>
        <dbReference type="Proteomes" id="UP000271162"/>
    </source>
</evidence>
<dbReference type="InterPro" id="IPR002068">
    <property type="entry name" value="A-crystallin/Hsp20_dom"/>
</dbReference>
<evidence type="ECO:0000313" key="4">
    <source>
        <dbReference type="WBParaSite" id="NBR_0001117801-mRNA-1"/>
    </source>
</evidence>
<gene>
    <name evidence="2" type="ORF">NBR_LOCUS11179</name>
</gene>
<name>A0A0N4Y5C3_NIPBR</name>
<keyword evidence="3" id="KW-1185">Reference proteome</keyword>
<dbReference type="STRING" id="27835.A0A0N4Y5C3"/>
<dbReference type="AlphaFoldDB" id="A0A0N4Y5C3"/>
<dbReference type="CDD" id="cd06526">
    <property type="entry name" value="metazoan_ACD"/>
    <property type="match status" value="1"/>
</dbReference>
<reference evidence="4" key="1">
    <citation type="submission" date="2017-02" db="UniProtKB">
        <authorList>
            <consortium name="WormBaseParasite"/>
        </authorList>
    </citation>
    <scope>IDENTIFICATION</scope>
</reference>
<sequence>MKTEHGYIKKQFVHRWSLPEDCDLDAVHTQLDNHGHPSIEAPKTGHHKNSGILPILPAPKKNHRQHLFMMLVVSSTAIHHNHLLFIVHVHAPLNNTFKRPLLLLQLLLSELHRLCEILPIRQDYMRFSE</sequence>
<dbReference type="Pfam" id="PF00011">
    <property type="entry name" value="HSP20"/>
    <property type="match status" value="1"/>
</dbReference>
<dbReference type="Gene3D" id="2.60.40.790">
    <property type="match status" value="1"/>
</dbReference>